<proteinExistence type="predicted"/>
<dbReference type="Proteomes" id="UP000265520">
    <property type="component" value="Unassembled WGS sequence"/>
</dbReference>
<organism evidence="1 2">
    <name type="scientific">Trifolium medium</name>
    <dbReference type="NCBI Taxonomy" id="97028"/>
    <lineage>
        <taxon>Eukaryota</taxon>
        <taxon>Viridiplantae</taxon>
        <taxon>Streptophyta</taxon>
        <taxon>Embryophyta</taxon>
        <taxon>Tracheophyta</taxon>
        <taxon>Spermatophyta</taxon>
        <taxon>Magnoliopsida</taxon>
        <taxon>eudicotyledons</taxon>
        <taxon>Gunneridae</taxon>
        <taxon>Pentapetalae</taxon>
        <taxon>rosids</taxon>
        <taxon>fabids</taxon>
        <taxon>Fabales</taxon>
        <taxon>Fabaceae</taxon>
        <taxon>Papilionoideae</taxon>
        <taxon>50 kb inversion clade</taxon>
        <taxon>NPAAA clade</taxon>
        <taxon>Hologalegina</taxon>
        <taxon>IRL clade</taxon>
        <taxon>Trifolieae</taxon>
        <taxon>Trifolium</taxon>
    </lineage>
</organism>
<dbReference type="EMBL" id="LXQA010725661">
    <property type="protein sequence ID" value="MCI67870.1"/>
    <property type="molecule type" value="Genomic_DNA"/>
</dbReference>
<keyword evidence="2" id="KW-1185">Reference proteome</keyword>
<dbReference type="AlphaFoldDB" id="A0A392U5R3"/>
<sequence length="51" mass="5753">MIGGDVLKMMWRRVVLNGFNSVEDWPGRHVARSCLPKRACVIHAQTGGVRF</sequence>
<accession>A0A392U5R3</accession>
<evidence type="ECO:0000313" key="1">
    <source>
        <dbReference type="EMBL" id="MCI67870.1"/>
    </source>
</evidence>
<protein>
    <submittedName>
        <fullName evidence="1">Uncharacterized protein</fullName>
    </submittedName>
</protein>
<name>A0A392U5R3_9FABA</name>
<comment type="caution">
    <text evidence="1">The sequence shown here is derived from an EMBL/GenBank/DDBJ whole genome shotgun (WGS) entry which is preliminary data.</text>
</comment>
<evidence type="ECO:0000313" key="2">
    <source>
        <dbReference type="Proteomes" id="UP000265520"/>
    </source>
</evidence>
<reference evidence="1 2" key="1">
    <citation type="journal article" date="2018" name="Front. Plant Sci.">
        <title>Red Clover (Trifolium pratense) and Zigzag Clover (T. medium) - A Picture of Genomic Similarities and Differences.</title>
        <authorList>
            <person name="Dluhosova J."/>
            <person name="Istvanek J."/>
            <person name="Nedelnik J."/>
            <person name="Repkova J."/>
        </authorList>
    </citation>
    <scope>NUCLEOTIDE SEQUENCE [LARGE SCALE GENOMIC DNA]</scope>
    <source>
        <strain evidence="2">cv. 10/8</strain>
        <tissue evidence="1">Leaf</tissue>
    </source>
</reference>